<dbReference type="SUPFAM" id="SSF55729">
    <property type="entry name" value="Acyl-CoA N-acyltransferases (Nat)"/>
    <property type="match status" value="1"/>
</dbReference>
<dbReference type="KEGG" id="dti:Desti_3810"/>
<dbReference type="eggNOG" id="COG0456">
    <property type="taxonomic scope" value="Bacteria"/>
</dbReference>
<dbReference type="InterPro" id="IPR024699">
    <property type="entry name" value="AcuA"/>
</dbReference>
<dbReference type="InterPro" id="IPR016181">
    <property type="entry name" value="Acyl_CoA_acyltransferase"/>
</dbReference>
<dbReference type="STRING" id="706587.Desti_3810"/>
<dbReference type="CDD" id="cd04301">
    <property type="entry name" value="NAT_SF"/>
    <property type="match status" value="1"/>
</dbReference>
<evidence type="ECO:0000259" key="1">
    <source>
        <dbReference type="Pfam" id="PF00583"/>
    </source>
</evidence>
<dbReference type="AlphaFoldDB" id="I4CA61"/>
<dbReference type="EMBL" id="CP003360">
    <property type="protein sequence ID" value="AFM26452.1"/>
    <property type="molecule type" value="Genomic_DNA"/>
</dbReference>
<gene>
    <name evidence="2" type="ordered locus">Desti_3810</name>
</gene>
<dbReference type="Proteomes" id="UP000006055">
    <property type="component" value="Chromosome"/>
</dbReference>
<dbReference type="PIRSF" id="PIRSF021278">
    <property type="entry name" value="AcuA"/>
    <property type="match status" value="1"/>
</dbReference>
<dbReference type="HOGENOM" id="CLU_113703_0_0_7"/>
<dbReference type="InterPro" id="IPR000182">
    <property type="entry name" value="GNAT_dom"/>
</dbReference>
<accession>I4CA61</accession>
<dbReference type="Gene3D" id="3.40.630.30">
    <property type="match status" value="1"/>
</dbReference>
<dbReference type="RefSeq" id="WP_014811578.1">
    <property type="nucleotide sequence ID" value="NC_018025.1"/>
</dbReference>
<evidence type="ECO:0000313" key="3">
    <source>
        <dbReference type="Proteomes" id="UP000006055"/>
    </source>
</evidence>
<organism evidence="2 3">
    <name type="scientific">Desulfomonile tiedjei (strain ATCC 49306 / DSM 6799 / DCB-1)</name>
    <dbReference type="NCBI Taxonomy" id="706587"/>
    <lineage>
        <taxon>Bacteria</taxon>
        <taxon>Pseudomonadati</taxon>
        <taxon>Thermodesulfobacteriota</taxon>
        <taxon>Desulfomonilia</taxon>
        <taxon>Desulfomonilales</taxon>
        <taxon>Desulfomonilaceae</taxon>
        <taxon>Desulfomonile</taxon>
    </lineage>
</organism>
<name>I4CA61_DESTA</name>
<feature type="domain" description="N-acetyltransferase" evidence="1">
    <location>
        <begin position="67"/>
        <end position="128"/>
    </location>
</feature>
<sequence length="219" mass="25325">MENLDVGTISVPRKQPLPAYKEANGIIIHPRFPAEDFHGLELDPGLGNFAHYSSIIQKLEVFERIAAKKGGRVSLALRDERVVVGYLACWFPEETERWSRLGELMYELGAIEVSRNFRKTGIASKMLDITLSNDDSLESKIAYMNGFSWHWDLDGTGLTKFEYRKLMLNLLKNYGFRDYYTNEPNVSLREENLFMARIGSEVSEQDRKRFSHLRFGIYD</sequence>
<protein>
    <recommendedName>
        <fullName evidence="1">N-acetyltransferase domain-containing protein</fullName>
    </recommendedName>
</protein>
<dbReference type="OrthoDB" id="5416633at2"/>
<evidence type="ECO:0000313" key="2">
    <source>
        <dbReference type="EMBL" id="AFM26452.1"/>
    </source>
</evidence>
<dbReference type="GO" id="GO:0016747">
    <property type="term" value="F:acyltransferase activity, transferring groups other than amino-acyl groups"/>
    <property type="evidence" value="ECO:0007669"/>
    <property type="project" value="InterPro"/>
</dbReference>
<dbReference type="Pfam" id="PF00583">
    <property type="entry name" value="Acetyltransf_1"/>
    <property type="match status" value="1"/>
</dbReference>
<proteinExistence type="predicted"/>
<reference evidence="3" key="1">
    <citation type="submission" date="2012-06" db="EMBL/GenBank/DDBJ databases">
        <title>Complete sequence of chromosome of Desulfomonile tiedjei DSM 6799.</title>
        <authorList>
            <person name="Lucas S."/>
            <person name="Copeland A."/>
            <person name="Lapidus A."/>
            <person name="Glavina del Rio T."/>
            <person name="Dalin E."/>
            <person name="Tice H."/>
            <person name="Bruce D."/>
            <person name="Goodwin L."/>
            <person name="Pitluck S."/>
            <person name="Peters L."/>
            <person name="Ovchinnikova G."/>
            <person name="Zeytun A."/>
            <person name="Lu M."/>
            <person name="Kyrpides N."/>
            <person name="Mavromatis K."/>
            <person name="Ivanova N."/>
            <person name="Brettin T."/>
            <person name="Detter J.C."/>
            <person name="Han C."/>
            <person name="Larimer F."/>
            <person name="Land M."/>
            <person name="Hauser L."/>
            <person name="Markowitz V."/>
            <person name="Cheng J.-F."/>
            <person name="Hugenholtz P."/>
            <person name="Woyke T."/>
            <person name="Wu D."/>
            <person name="Spring S."/>
            <person name="Schroeder M."/>
            <person name="Brambilla E."/>
            <person name="Klenk H.-P."/>
            <person name="Eisen J.A."/>
        </authorList>
    </citation>
    <scope>NUCLEOTIDE SEQUENCE [LARGE SCALE GENOMIC DNA]</scope>
    <source>
        <strain evidence="3">ATCC 49306 / DSM 6799 / DCB-1</strain>
    </source>
</reference>
<dbReference type="GO" id="GO:0019152">
    <property type="term" value="F:acetoin dehydrogenase (NAD+) activity"/>
    <property type="evidence" value="ECO:0007669"/>
    <property type="project" value="InterPro"/>
</dbReference>
<dbReference type="GO" id="GO:0045150">
    <property type="term" value="P:acetoin catabolic process"/>
    <property type="evidence" value="ECO:0007669"/>
    <property type="project" value="InterPro"/>
</dbReference>
<keyword evidence="3" id="KW-1185">Reference proteome</keyword>